<protein>
    <submittedName>
        <fullName evidence="3">Conserved lysine-rich protein, putative</fullName>
    </submittedName>
</protein>
<gene>
    <name evidence="3" type="ORF">PVAR5_4322</name>
</gene>
<dbReference type="InterPro" id="IPR039483">
    <property type="entry name" value="Meu6_PH_dom"/>
</dbReference>
<sequence>MSDTQKPVEETPAAAPATETPAEAPATETPAAEAPKDTPAETTEAAPAAEAAAEEAAKEEPAKEEAKKEVTPATDGVLGYKAPGLVKSLRFVKRYFYFNDEPVEVKSLSQYLQTEKAAVSHPLAAWASQSGKGLLFFAKRAEDKATPAGILSLADVTVSKEGSSEFIIKANGQKHTFQASSADERDSWIAAIEAKVTEAKAEKETITASEGYKAELEKLNKGAEPEAKKDEAAPAEEDKAAKSRSQSRKRASIFGAFLNKKEETAEEKKEEKKEEKAEEAKPAEAAPAETAEAAAATETPAEAPAAAEATEDKKEEKKAEAPAKNKRTSIFGNFFQKVTSPTTEKSEKDANATEETPAVSSTAPQLENPVEEANKPAEAEAAAPAEGEAAKKDEAAPAETPAEATTPKDKRRTSFFGNFGKKEKKGEASDSEGEAKPKNKLGGLFRKPSKAVKSGKDKEAAPAEPETIPEGEDKPEPISKDAPAEEKPAEEAAKEEEKKEEAVADAPAAADVATTSAPIQAAA</sequence>
<feature type="region of interest" description="Disordered" evidence="1">
    <location>
        <begin position="219"/>
        <end position="523"/>
    </location>
</feature>
<reference evidence="4" key="1">
    <citation type="journal article" date="2014" name="Genome Announc.">
        <title>Draft genome sequence of the formaldehyde-resistant fungus Byssochlamys spectabilis No. 5 (anamorph Paecilomyces variotii No. 5) (NBRC109023).</title>
        <authorList>
            <person name="Oka T."/>
            <person name="Ekino K."/>
            <person name="Fukuda K."/>
            <person name="Nomura Y."/>
        </authorList>
    </citation>
    <scope>NUCLEOTIDE SEQUENCE [LARGE SCALE GENOMIC DNA]</scope>
    <source>
        <strain evidence="4">No. 5 / NBRC 109023</strain>
    </source>
</reference>
<dbReference type="OrthoDB" id="5593352at2759"/>
<evidence type="ECO:0000313" key="3">
    <source>
        <dbReference type="EMBL" id="GAD95676.1"/>
    </source>
</evidence>
<dbReference type="SMART" id="SM00233">
    <property type="entry name" value="PH"/>
    <property type="match status" value="1"/>
</dbReference>
<feature type="domain" description="PH" evidence="2">
    <location>
        <begin position="71"/>
        <end position="197"/>
    </location>
</feature>
<organism evidence="3 4">
    <name type="scientific">Byssochlamys spectabilis (strain No. 5 / NBRC 109023)</name>
    <name type="common">Paecilomyces variotii</name>
    <dbReference type="NCBI Taxonomy" id="1356009"/>
    <lineage>
        <taxon>Eukaryota</taxon>
        <taxon>Fungi</taxon>
        <taxon>Dikarya</taxon>
        <taxon>Ascomycota</taxon>
        <taxon>Pezizomycotina</taxon>
        <taxon>Eurotiomycetes</taxon>
        <taxon>Eurotiomycetidae</taxon>
        <taxon>Eurotiales</taxon>
        <taxon>Thermoascaceae</taxon>
        <taxon>Paecilomyces</taxon>
    </lineage>
</organism>
<dbReference type="CDD" id="cd00821">
    <property type="entry name" value="PH"/>
    <property type="match status" value="1"/>
</dbReference>
<dbReference type="eggNOG" id="ENOG502S2JB">
    <property type="taxonomic scope" value="Eukaryota"/>
</dbReference>
<dbReference type="SUPFAM" id="SSF50729">
    <property type="entry name" value="PH domain-like"/>
    <property type="match status" value="1"/>
</dbReference>
<dbReference type="InterPro" id="IPR011993">
    <property type="entry name" value="PH-like_dom_sf"/>
</dbReference>
<feature type="compositionally biased region" description="Basic and acidic residues" evidence="1">
    <location>
        <begin position="471"/>
        <end position="502"/>
    </location>
</feature>
<feature type="compositionally biased region" description="Basic and acidic residues" evidence="1">
    <location>
        <begin position="259"/>
        <end position="282"/>
    </location>
</feature>
<dbReference type="Gene3D" id="2.30.29.30">
    <property type="entry name" value="Pleckstrin-homology domain (PH domain)/Phosphotyrosine-binding domain (PTB)"/>
    <property type="match status" value="1"/>
</dbReference>
<feature type="compositionally biased region" description="Low complexity" evidence="1">
    <location>
        <begin position="40"/>
        <end position="51"/>
    </location>
</feature>
<feature type="compositionally biased region" description="Low complexity" evidence="1">
    <location>
        <begin position="283"/>
        <end position="308"/>
    </location>
</feature>
<keyword evidence="4" id="KW-1185">Reference proteome</keyword>
<feature type="compositionally biased region" description="Low complexity" evidence="1">
    <location>
        <begin position="10"/>
        <end position="33"/>
    </location>
</feature>
<dbReference type="Proteomes" id="UP000018001">
    <property type="component" value="Unassembled WGS sequence"/>
</dbReference>
<dbReference type="PANTHER" id="PTHR42073">
    <property type="entry name" value="MEIOTIC EXPRESSION UP-REGULATED PROTEIN 6"/>
    <property type="match status" value="1"/>
</dbReference>
<dbReference type="AlphaFoldDB" id="V5G0Z4"/>
<feature type="compositionally biased region" description="Basic and acidic residues" evidence="1">
    <location>
        <begin position="219"/>
        <end position="241"/>
    </location>
</feature>
<feature type="region of interest" description="Disordered" evidence="1">
    <location>
        <begin position="1"/>
        <end position="72"/>
    </location>
</feature>
<evidence type="ECO:0000256" key="1">
    <source>
        <dbReference type="SAM" id="MobiDB-lite"/>
    </source>
</evidence>
<dbReference type="InterPro" id="IPR039712">
    <property type="entry name" value="Meu6"/>
</dbReference>
<feature type="compositionally biased region" description="Polar residues" evidence="1">
    <location>
        <begin position="328"/>
        <end position="343"/>
    </location>
</feature>
<evidence type="ECO:0000313" key="4">
    <source>
        <dbReference type="Proteomes" id="UP000018001"/>
    </source>
</evidence>
<name>V5G0Z4_BYSSN</name>
<dbReference type="InterPro" id="IPR001849">
    <property type="entry name" value="PH_domain"/>
</dbReference>
<dbReference type="Pfam" id="PF15406">
    <property type="entry name" value="PH_6"/>
    <property type="match status" value="1"/>
</dbReference>
<dbReference type="EMBL" id="BAUL01000135">
    <property type="protein sequence ID" value="GAD95676.1"/>
    <property type="molecule type" value="Genomic_DNA"/>
</dbReference>
<feature type="compositionally biased region" description="Basic and acidic residues" evidence="1">
    <location>
        <begin position="55"/>
        <end position="70"/>
    </location>
</feature>
<feature type="compositionally biased region" description="Basic and acidic residues" evidence="1">
    <location>
        <begin position="420"/>
        <end position="437"/>
    </location>
</feature>
<feature type="compositionally biased region" description="Low complexity" evidence="1">
    <location>
        <begin position="504"/>
        <end position="513"/>
    </location>
</feature>
<dbReference type="PANTHER" id="PTHR42073:SF1">
    <property type="entry name" value="MEIOTIC EXPRESSION UP-REGULATED PROTEIN 6"/>
    <property type="match status" value="1"/>
</dbReference>
<accession>V5G0Z4</accession>
<proteinExistence type="predicted"/>
<evidence type="ECO:0000259" key="2">
    <source>
        <dbReference type="PROSITE" id="PS50003"/>
    </source>
</evidence>
<dbReference type="InParanoid" id="V5G0Z4"/>
<feature type="compositionally biased region" description="Polar residues" evidence="1">
    <location>
        <begin position="514"/>
        <end position="523"/>
    </location>
</feature>
<feature type="compositionally biased region" description="Basic and acidic residues" evidence="1">
    <location>
        <begin position="310"/>
        <end position="323"/>
    </location>
</feature>
<dbReference type="HOGENOM" id="CLU_014855_0_0_1"/>
<comment type="caution">
    <text evidence="3">The sequence shown here is derived from an EMBL/GenBank/DDBJ whole genome shotgun (WGS) entry which is preliminary data.</text>
</comment>
<dbReference type="PROSITE" id="PS50003">
    <property type="entry name" value="PH_DOMAIN"/>
    <property type="match status" value="1"/>
</dbReference>